<dbReference type="Pfam" id="PF00884">
    <property type="entry name" value="Sulfatase"/>
    <property type="match status" value="1"/>
</dbReference>
<comment type="caution">
    <text evidence="4">The sequence shown here is derived from an EMBL/GenBank/DDBJ whole genome shotgun (WGS) entry which is preliminary data.</text>
</comment>
<reference evidence="4 5" key="1">
    <citation type="submission" date="2016-07" db="EMBL/GenBank/DDBJ databases">
        <title>Genome of Pelobium manganitolerans.</title>
        <authorList>
            <person name="Wu S."/>
            <person name="Wang G."/>
        </authorList>
    </citation>
    <scope>NUCLEOTIDE SEQUENCE [LARGE SCALE GENOMIC DNA]</scope>
    <source>
        <strain evidence="4 5">YS-25</strain>
    </source>
</reference>
<keyword evidence="5" id="KW-1185">Reference proteome</keyword>
<dbReference type="OrthoDB" id="9764377at2"/>
<dbReference type="PROSITE" id="PS00149">
    <property type="entry name" value="SULFATASE_2"/>
    <property type="match status" value="1"/>
</dbReference>
<organism evidence="4 5">
    <name type="scientific">Pelobium manganitolerans</name>
    <dbReference type="NCBI Taxonomy" id="1842495"/>
    <lineage>
        <taxon>Bacteria</taxon>
        <taxon>Pseudomonadati</taxon>
        <taxon>Bacteroidota</taxon>
        <taxon>Sphingobacteriia</taxon>
        <taxon>Sphingobacteriales</taxon>
        <taxon>Sphingobacteriaceae</taxon>
        <taxon>Pelobium</taxon>
    </lineage>
</organism>
<accession>A0A419S7K8</accession>
<evidence type="ECO:0000313" key="5">
    <source>
        <dbReference type="Proteomes" id="UP000283433"/>
    </source>
</evidence>
<dbReference type="AlphaFoldDB" id="A0A419S7K8"/>
<dbReference type="InterPro" id="IPR000917">
    <property type="entry name" value="Sulfatase_N"/>
</dbReference>
<evidence type="ECO:0000259" key="3">
    <source>
        <dbReference type="Pfam" id="PF00884"/>
    </source>
</evidence>
<comment type="similarity">
    <text evidence="1">Belongs to the sulfatase family.</text>
</comment>
<dbReference type="CDD" id="cd16143">
    <property type="entry name" value="ARS_like"/>
    <property type="match status" value="1"/>
</dbReference>
<dbReference type="SUPFAM" id="SSF53649">
    <property type="entry name" value="Alkaline phosphatase-like"/>
    <property type="match status" value="1"/>
</dbReference>
<name>A0A419S7K8_9SPHI</name>
<dbReference type="Gene3D" id="3.40.720.10">
    <property type="entry name" value="Alkaline Phosphatase, subunit A"/>
    <property type="match status" value="1"/>
</dbReference>
<dbReference type="RefSeq" id="WP_120181464.1">
    <property type="nucleotide sequence ID" value="NZ_MBTA01000012.1"/>
</dbReference>
<evidence type="ECO:0000256" key="2">
    <source>
        <dbReference type="ARBA" id="ARBA00022801"/>
    </source>
</evidence>
<sequence>MRKLGFILLSFVGLSLGLKAQHKPNVIFIYADDLGYGDLSCYGATKISTPNIDALAKQGVRFTNAHTTSATCTPSRFAVLTGRYPWRRDDTGIAPGDSPLLIDTTNTTLPKIFRQAGYRTAAIGKWHLGLGNKGTKQEWNGNITPGPREVGFDYSYIMAATLDRVPTVFIENHHIVHLTQSDPIDVNYQYKIGDEPTGKENPELLRMGLSNGHSATIVNGISRIGWMKGGHSARWTDQNIADTITNRATDFIQKNKTQPFFLYFASGDPHVPRDPHPRFVGKSGMGPRGDAILQLDWSVGEIMKAIDDAGIANNTIIIFSSDNGPVLDDGYADGAVAMAHGHKPAGIFSGGKYSIYEAGTRVPFIVSWPGKVAQGKTSNALLSQIDMAASFANYLNINIAPNQCIDSQNQMKAYLGKNKKGRKELVEDAGTLAIVKGDWKYIVPSGGPSYDTYVDIALGNSVKPQLYNLKKDPSEKNNLAEKYPSKMEALAADLEKIKSRK</sequence>
<dbReference type="GO" id="GO:0016787">
    <property type="term" value="F:hydrolase activity"/>
    <property type="evidence" value="ECO:0007669"/>
    <property type="project" value="UniProtKB-KW"/>
</dbReference>
<dbReference type="EMBL" id="MBTA01000012">
    <property type="protein sequence ID" value="RKD17271.1"/>
    <property type="molecule type" value="Genomic_DNA"/>
</dbReference>
<dbReference type="InterPro" id="IPR052701">
    <property type="entry name" value="GAG_Ulvan_Degrading_Sulfatases"/>
</dbReference>
<dbReference type="Gene3D" id="3.30.1120.10">
    <property type="match status" value="1"/>
</dbReference>
<dbReference type="PANTHER" id="PTHR43751:SF6">
    <property type="entry name" value="N-ACETYLGALACTOSAMINE-6-O-SULFATASE"/>
    <property type="match status" value="1"/>
</dbReference>
<dbReference type="PROSITE" id="PS00523">
    <property type="entry name" value="SULFATASE_1"/>
    <property type="match status" value="1"/>
</dbReference>
<evidence type="ECO:0000256" key="1">
    <source>
        <dbReference type="ARBA" id="ARBA00008779"/>
    </source>
</evidence>
<proteinExistence type="inferred from homology"/>
<dbReference type="InterPro" id="IPR017850">
    <property type="entry name" value="Alkaline_phosphatase_core_sf"/>
</dbReference>
<keyword evidence="2" id="KW-0378">Hydrolase</keyword>
<dbReference type="PANTHER" id="PTHR43751">
    <property type="entry name" value="SULFATASE"/>
    <property type="match status" value="1"/>
</dbReference>
<gene>
    <name evidence="4" type="ORF">BCY91_03825</name>
</gene>
<dbReference type="Proteomes" id="UP000283433">
    <property type="component" value="Unassembled WGS sequence"/>
</dbReference>
<protein>
    <submittedName>
        <fullName evidence="4">Arylsulfatase</fullName>
    </submittedName>
</protein>
<evidence type="ECO:0000313" key="4">
    <source>
        <dbReference type="EMBL" id="RKD17271.1"/>
    </source>
</evidence>
<dbReference type="InterPro" id="IPR024607">
    <property type="entry name" value="Sulfatase_CS"/>
</dbReference>
<feature type="domain" description="Sulfatase N-terminal" evidence="3">
    <location>
        <begin position="24"/>
        <end position="396"/>
    </location>
</feature>